<name>A0ABR7KWW3_9SPHI</name>
<dbReference type="Proteomes" id="UP000652755">
    <property type="component" value="Unassembled WGS sequence"/>
</dbReference>
<proteinExistence type="predicted"/>
<dbReference type="RefSeq" id="WP_187072620.1">
    <property type="nucleotide sequence ID" value="NZ_JACRYL010000017.1"/>
</dbReference>
<dbReference type="EMBL" id="JACRYL010000017">
    <property type="protein sequence ID" value="MBC6112193.1"/>
    <property type="molecule type" value="Genomic_DNA"/>
</dbReference>
<evidence type="ECO:0000256" key="2">
    <source>
        <dbReference type="SAM" id="SignalP"/>
    </source>
</evidence>
<sequence length="143" mass="15781">MKKIFLSIFLFMLLFLKITFAQNGCYINDGNGSRVFFVAHPDGNALHFTSTGSGTNYIVLNTGTYNCTNYSTSTFATNIGALGAACEVQQNSGLLTYTGNLITSFQVYQCPIDEYIWILVAVFSILGYLLLRKTIVKQNLISS</sequence>
<reference evidence="3 4" key="1">
    <citation type="submission" date="2020-08" db="EMBL/GenBank/DDBJ databases">
        <authorList>
            <person name="Sun Q."/>
            <person name="Inoue M."/>
        </authorList>
    </citation>
    <scope>NUCLEOTIDE SEQUENCE [LARGE SCALE GENOMIC DNA]</scope>
    <source>
        <strain evidence="3 4">CCM 8938</strain>
    </source>
</reference>
<feature type="signal peptide" evidence="2">
    <location>
        <begin position="1"/>
        <end position="21"/>
    </location>
</feature>
<feature type="transmembrane region" description="Helical" evidence="1">
    <location>
        <begin position="115"/>
        <end position="131"/>
    </location>
</feature>
<feature type="chain" id="PRO_5045478931" description="IPTL-CTERM protein sorting domain-containing protein" evidence="2">
    <location>
        <begin position="22"/>
        <end position="143"/>
    </location>
</feature>
<organism evidence="3 4">
    <name type="scientific">Pedobacter fastidiosus</name>
    <dbReference type="NCBI Taxonomy" id="2765361"/>
    <lineage>
        <taxon>Bacteria</taxon>
        <taxon>Pseudomonadati</taxon>
        <taxon>Bacteroidota</taxon>
        <taxon>Sphingobacteriia</taxon>
        <taxon>Sphingobacteriales</taxon>
        <taxon>Sphingobacteriaceae</taxon>
        <taxon>Pedobacter</taxon>
    </lineage>
</organism>
<comment type="caution">
    <text evidence="3">The sequence shown here is derived from an EMBL/GenBank/DDBJ whole genome shotgun (WGS) entry which is preliminary data.</text>
</comment>
<keyword evidence="1" id="KW-1133">Transmembrane helix</keyword>
<protein>
    <recommendedName>
        <fullName evidence="5">IPTL-CTERM protein sorting domain-containing protein</fullName>
    </recommendedName>
</protein>
<keyword evidence="1" id="KW-0472">Membrane</keyword>
<accession>A0ABR7KWW3</accession>
<evidence type="ECO:0000256" key="1">
    <source>
        <dbReference type="SAM" id="Phobius"/>
    </source>
</evidence>
<keyword evidence="2" id="KW-0732">Signal</keyword>
<evidence type="ECO:0000313" key="4">
    <source>
        <dbReference type="Proteomes" id="UP000652755"/>
    </source>
</evidence>
<keyword evidence="4" id="KW-1185">Reference proteome</keyword>
<evidence type="ECO:0000313" key="3">
    <source>
        <dbReference type="EMBL" id="MBC6112193.1"/>
    </source>
</evidence>
<evidence type="ECO:0008006" key="5">
    <source>
        <dbReference type="Google" id="ProtNLM"/>
    </source>
</evidence>
<gene>
    <name evidence="3" type="ORF">H7U22_17355</name>
</gene>
<keyword evidence="1" id="KW-0812">Transmembrane</keyword>